<dbReference type="Proteomes" id="UP001221413">
    <property type="component" value="Unassembled WGS sequence"/>
</dbReference>
<gene>
    <name evidence="1" type="ORF">Dda_2304</name>
</gene>
<evidence type="ECO:0000313" key="2">
    <source>
        <dbReference type="Proteomes" id="UP001221413"/>
    </source>
</evidence>
<protein>
    <submittedName>
        <fullName evidence="1">Uncharacterized protein</fullName>
    </submittedName>
</protein>
<name>A0AAD6J546_DREDA</name>
<sequence>MINIIKLSSSAALVSATAADLQATPVRANTVKRQITRIDPADCPTATETSYIWDTKPCRDSYFSPWTYPTNNWVNPPTVNITLAGVEVVATVDTGSTSLVASMALFPNNNFTRQNPTSVFYSSSHWLEEGYEEWIDMTFGPFYMRTQAIIKDREVCCPTFNSTTDGHRCPTDKVARNCECSGGCTSSVKFKRANLLSPRRPAPPPPVAYMGIGFGRGEPQIDNAFLDVATLNGQPITSSSQSYCPGYVITTDGIYLGLTTQNTQDFKFVTLKQQSVAGGQRDWSTPAMQYQIDQADQQNGTVLVDTGIPESFFQSMPAWHSNSTVHLSVPGGVDTYTVRYEIDERGKSWNPMQPTDFQGSPMLGFMNTGRHFLNCFDIMYDPTGGNYGFRFLGDTRAPNCTNYVTVN</sequence>
<keyword evidence="2" id="KW-1185">Reference proteome</keyword>
<proteinExistence type="predicted"/>
<comment type="caution">
    <text evidence="1">The sequence shown here is derived from an EMBL/GenBank/DDBJ whole genome shotgun (WGS) entry which is preliminary data.</text>
</comment>
<evidence type="ECO:0000313" key="1">
    <source>
        <dbReference type="EMBL" id="KAJ6263734.1"/>
    </source>
</evidence>
<organism evidence="1 2">
    <name type="scientific">Drechslerella dactyloides</name>
    <name type="common">Nematode-trapping fungus</name>
    <name type="synonym">Arthrobotrys dactyloides</name>
    <dbReference type="NCBI Taxonomy" id="74499"/>
    <lineage>
        <taxon>Eukaryota</taxon>
        <taxon>Fungi</taxon>
        <taxon>Dikarya</taxon>
        <taxon>Ascomycota</taxon>
        <taxon>Pezizomycotina</taxon>
        <taxon>Orbiliomycetes</taxon>
        <taxon>Orbiliales</taxon>
        <taxon>Orbiliaceae</taxon>
        <taxon>Drechslerella</taxon>
    </lineage>
</organism>
<reference evidence="1" key="1">
    <citation type="submission" date="2023-01" db="EMBL/GenBank/DDBJ databases">
        <title>The chitinases involved in constricting ring structure development in the nematode-trapping fungus Drechslerella dactyloides.</title>
        <authorList>
            <person name="Wang R."/>
            <person name="Zhang L."/>
            <person name="Tang P."/>
            <person name="Li S."/>
            <person name="Liang L."/>
        </authorList>
    </citation>
    <scope>NUCLEOTIDE SEQUENCE</scope>
    <source>
        <strain evidence="1">YMF1.00031</strain>
    </source>
</reference>
<dbReference type="EMBL" id="JAQGDS010000002">
    <property type="protein sequence ID" value="KAJ6263734.1"/>
    <property type="molecule type" value="Genomic_DNA"/>
</dbReference>
<dbReference type="AlphaFoldDB" id="A0AAD6J546"/>
<accession>A0AAD6J546</accession>